<dbReference type="EMBL" id="JABFAD010000004">
    <property type="protein sequence ID" value="MBA0796464.1"/>
    <property type="molecule type" value="Genomic_DNA"/>
</dbReference>
<name>A0A7J9GH77_9ROSI</name>
<sequence>MVVEQKSCQLQRDLRNRRERDTEKEILRSRFLALKGLENLEIRKDEMDYMILVGEGEKLKANGKMAAQISIKSKEGFKSGIAGNCGDSNIDVGSGILEAGSRKNKGNYQPKQG</sequence>
<gene>
    <name evidence="1" type="ORF">Gohar_007232</name>
</gene>
<organism evidence="1 2">
    <name type="scientific">Gossypium harknessii</name>
    <dbReference type="NCBI Taxonomy" id="34285"/>
    <lineage>
        <taxon>Eukaryota</taxon>
        <taxon>Viridiplantae</taxon>
        <taxon>Streptophyta</taxon>
        <taxon>Embryophyta</taxon>
        <taxon>Tracheophyta</taxon>
        <taxon>Spermatophyta</taxon>
        <taxon>Magnoliopsida</taxon>
        <taxon>eudicotyledons</taxon>
        <taxon>Gunneridae</taxon>
        <taxon>Pentapetalae</taxon>
        <taxon>rosids</taxon>
        <taxon>malvids</taxon>
        <taxon>Malvales</taxon>
        <taxon>Malvaceae</taxon>
        <taxon>Malvoideae</taxon>
        <taxon>Gossypium</taxon>
    </lineage>
</organism>
<evidence type="ECO:0000313" key="1">
    <source>
        <dbReference type="EMBL" id="MBA0796464.1"/>
    </source>
</evidence>
<comment type="caution">
    <text evidence="1">The sequence shown here is derived from an EMBL/GenBank/DDBJ whole genome shotgun (WGS) entry which is preliminary data.</text>
</comment>
<reference evidence="1 2" key="1">
    <citation type="journal article" date="2019" name="Genome Biol. Evol.">
        <title>Insights into the evolution of the New World diploid cottons (Gossypium, subgenus Houzingenia) based on genome sequencing.</title>
        <authorList>
            <person name="Grover C.E."/>
            <person name="Arick M.A. 2nd"/>
            <person name="Thrash A."/>
            <person name="Conover J.L."/>
            <person name="Sanders W.S."/>
            <person name="Peterson D.G."/>
            <person name="Frelichowski J.E."/>
            <person name="Scheffler J.A."/>
            <person name="Scheffler B.E."/>
            <person name="Wendel J.F."/>
        </authorList>
    </citation>
    <scope>NUCLEOTIDE SEQUENCE [LARGE SCALE GENOMIC DNA]</scope>
    <source>
        <strain evidence="1">0</strain>
        <tissue evidence="1">Leaf</tissue>
    </source>
</reference>
<proteinExistence type="predicted"/>
<evidence type="ECO:0000313" key="2">
    <source>
        <dbReference type="Proteomes" id="UP000593560"/>
    </source>
</evidence>
<accession>A0A7J9GH77</accession>
<dbReference type="OrthoDB" id="1002340at2759"/>
<protein>
    <submittedName>
        <fullName evidence="1">Uncharacterized protein</fullName>
    </submittedName>
</protein>
<keyword evidence="2" id="KW-1185">Reference proteome</keyword>
<dbReference type="Proteomes" id="UP000593560">
    <property type="component" value="Unassembled WGS sequence"/>
</dbReference>
<dbReference type="AlphaFoldDB" id="A0A7J9GH77"/>